<dbReference type="GO" id="GO:0016020">
    <property type="term" value="C:membrane"/>
    <property type="evidence" value="ECO:0007669"/>
    <property type="project" value="InterPro"/>
</dbReference>
<dbReference type="EMBL" id="CVTD020000006">
    <property type="protein sequence ID" value="CRZ33342.1"/>
    <property type="molecule type" value="Genomic_DNA"/>
</dbReference>
<dbReference type="InterPro" id="IPR017871">
    <property type="entry name" value="ABC_transporter-like_CS"/>
</dbReference>
<keyword evidence="2" id="KW-0813">Transport</keyword>
<keyword evidence="8" id="KW-1185">Reference proteome</keyword>
<evidence type="ECO:0000256" key="5">
    <source>
        <dbReference type="SAM" id="MobiDB-lite"/>
    </source>
</evidence>
<dbReference type="PROSITE" id="PS50893">
    <property type="entry name" value="ABC_TRANSPORTER_2"/>
    <property type="match status" value="1"/>
</dbReference>
<dbReference type="InterPro" id="IPR050683">
    <property type="entry name" value="Bact_Polysacc_Export_ATP-bd"/>
</dbReference>
<evidence type="ECO:0000313" key="8">
    <source>
        <dbReference type="Proteomes" id="UP000236497"/>
    </source>
</evidence>
<evidence type="ECO:0000313" key="7">
    <source>
        <dbReference type="EMBL" id="CRZ33342.1"/>
    </source>
</evidence>
<feature type="region of interest" description="Disordered" evidence="5">
    <location>
        <begin position="311"/>
        <end position="348"/>
    </location>
</feature>
<dbReference type="GO" id="GO:0140359">
    <property type="term" value="F:ABC-type transporter activity"/>
    <property type="evidence" value="ECO:0007669"/>
    <property type="project" value="InterPro"/>
</dbReference>
<dbReference type="AlphaFoldDB" id="A0A0H5SDA3"/>
<dbReference type="PANTHER" id="PTHR46743">
    <property type="entry name" value="TEICHOIC ACIDS EXPORT ATP-BINDING PROTEIN TAGH"/>
    <property type="match status" value="1"/>
</dbReference>
<dbReference type="InterPro" id="IPR015860">
    <property type="entry name" value="ABC_transpr_TagH-like"/>
</dbReference>
<feature type="compositionally biased region" description="Low complexity" evidence="5">
    <location>
        <begin position="334"/>
        <end position="348"/>
    </location>
</feature>
<dbReference type="InterPro" id="IPR027417">
    <property type="entry name" value="P-loop_NTPase"/>
</dbReference>
<sequence length="348" mass="38795">MGKEVVKVENVSMKFNLMENKVDNLKEYVIKLIKNELRYQEFWALKDISFTVNKGDRLGILGLNGAGKSTLLKIIAGVLKATEGKVTVKGKIAPLLELGAGFDPQYTGAENIYLYGAVLGYPKDFIREKYDEIVEFSELGEFIHVPVKNYSSGMKARLGFAIATIVEPDILILDEVLSVGDAKFRKKSEKRIMDMFDKGATVLFVSHTIEQVMAICNRAIILDNGSLVACGPAEEVCKIYEEKFIERESGVMKPRKEKDGKAKKKKKKKTVNVEISDEIGIDPEKKISKDNDKKSDEVYIIAENKSDVLSEFMTENASENTENKSEGIAETVPNSISDNITNNISDNN</sequence>
<dbReference type="GO" id="GO:0005524">
    <property type="term" value="F:ATP binding"/>
    <property type="evidence" value="ECO:0007669"/>
    <property type="project" value="UniProtKB-KW"/>
</dbReference>
<accession>A0A0H5SDA3</accession>
<evidence type="ECO:0000256" key="1">
    <source>
        <dbReference type="ARBA" id="ARBA00005417"/>
    </source>
</evidence>
<dbReference type="PROSITE" id="PS00211">
    <property type="entry name" value="ABC_TRANSPORTER_1"/>
    <property type="match status" value="1"/>
</dbReference>
<dbReference type="SUPFAM" id="SSF52540">
    <property type="entry name" value="P-loop containing nucleoside triphosphate hydrolases"/>
    <property type="match status" value="1"/>
</dbReference>
<reference evidence="7 8" key="1">
    <citation type="submission" date="2015-06" db="EMBL/GenBank/DDBJ databases">
        <authorList>
            <person name="Wibberg Daniel"/>
        </authorList>
    </citation>
    <scope>NUCLEOTIDE SEQUENCE [LARGE SCALE GENOMIC DNA]</scope>
    <source>
        <strain evidence="7 8">T3/55T</strain>
    </source>
</reference>
<evidence type="ECO:0000259" key="6">
    <source>
        <dbReference type="PROSITE" id="PS50893"/>
    </source>
</evidence>
<dbReference type="Pfam" id="PF00005">
    <property type="entry name" value="ABC_tran"/>
    <property type="match status" value="1"/>
</dbReference>
<keyword evidence="4" id="KW-0067">ATP-binding</keyword>
<feature type="domain" description="ABC transporter" evidence="6">
    <location>
        <begin position="6"/>
        <end position="249"/>
    </location>
</feature>
<evidence type="ECO:0000256" key="2">
    <source>
        <dbReference type="ARBA" id="ARBA00022448"/>
    </source>
</evidence>
<name>A0A0H5SDA3_HERHM</name>
<dbReference type="CDD" id="cd03220">
    <property type="entry name" value="ABC_KpsT_Wzt"/>
    <property type="match status" value="1"/>
</dbReference>
<organism evidence="7 8">
    <name type="scientific">Herbinix hemicellulosilytica</name>
    <dbReference type="NCBI Taxonomy" id="1564487"/>
    <lineage>
        <taxon>Bacteria</taxon>
        <taxon>Bacillati</taxon>
        <taxon>Bacillota</taxon>
        <taxon>Clostridia</taxon>
        <taxon>Lachnospirales</taxon>
        <taxon>Lachnospiraceae</taxon>
        <taxon>Herbinix</taxon>
    </lineage>
</organism>
<dbReference type="PANTHER" id="PTHR46743:SF2">
    <property type="entry name" value="TEICHOIC ACIDS EXPORT ATP-BINDING PROTEIN TAGH"/>
    <property type="match status" value="1"/>
</dbReference>
<dbReference type="Gene3D" id="3.40.50.300">
    <property type="entry name" value="P-loop containing nucleotide triphosphate hydrolases"/>
    <property type="match status" value="1"/>
</dbReference>
<dbReference type="InterPro" id="IPR003593">
    <property type="entry name" value="AAA+_ATPase"/>
</dbReference>
<dbReference type="InterPro" id="IPR003439">
    <property type="entry name" value="ABC_transporter-like_ATP-bd"/>
</dbReference>
<evidence type="ECO:0000256" key="4">
    <source>
        <dbReference type="ARBA" id="ARBA00022840"/>
    </source>
</evidence>
<gene>
    <name evidence="7" type="ORF">HHT355_0128</name>
</gene>
<dbReference type="SMART" id="SM00382">
    <property type="entry name" value="AAA"/>
    <property type="match status" value="1"/>
</dbReference>
<comment type="similarity">
    <text evidence="1">Belongs to the ABC transporter superfamily.</text>
</comment>
<evidence type="ECO:0000256" key="3">
    <source>
        <dbReference type="ARBA" id="ARBA00022741"/>
    </source>
</evidence>
<keyword evidence="3" id="KW-0547">Nucleotide-binding</keyword>
<proteinExistence type="inferred from homology"/>
<protein>
    <recommendedName>
        <fullName evidence="6">ABC transporter domain-containing protein</fullName>
    </recommendedName>
</protein>
<dbReference type="GO" id="GO:0016887">
    <property type="term" value="F:ATP hydrolysis activity"/>
    <property type="evidence" value="ECO:0007669"/>
    <property type="project" value="InterPro"/>
</dbReference>
<dbReference type="Proteomes" id="UP000236497">
    <property type="component" value="Unassembled WGS sequence"/>
</dbReference>